<evidence type="ECO:0000313" key="2">
    <source>
        <dbReference type="EMBL" id="ELR46269.1"/>
    </source>
</evidence>
<evidence type="ECO:0000256" key="1">
    <source>
        <dbReference type="SAM" id="MobiDB-lite"/>
    </source>
</evidence>
<evidence type="ECO:0000313" key="3">
    <source>
        <dbReference type="Proteomes" id="UP000011080"/>
    </source>
</evidence>
<dbReference type="EMBL" id="JH883553">
    <property type="protein sequence ID" value="ELR46269.1"/>
    <property type="molecule type" value="Genomic_DNA"/>
</dbReference>
<organism evidence="2 3">
    <name type="scientific">Bos mutus</name>
    <name type="common">wild yak</name>
    <dbReference type="NCBI Taxonomy" id="72004"/>
    <lineage>
        <taxon>Eukaryota</taxon>
        <taxon>Metazoa</taxon>
        <taxon>Chordata</taxon>
        <taxon>Craniata</taxon>
        <taxon>Vertebrata</taxon>
        <taxon>Euteleostomi</taxon>
        <taxon>Mammalia</taxon>
        <taxon>Eutheria</taxon>
        <taxon>Laurasiatheria</taxon>
        <taxon>Artiodactyla</taxon>
        <taxon>Ruminantia</taxon>
        <taxon>Pecora</taxon>
        <taxon>Bovidae</taxon>
        <taxon>Bovinae</taxon>
        <taxon>Bos</taxon>
    </lineage>
</organism>
<sequence>MFTAGYELQRALILIEPHRSPIRPINNIRFNHMIPLQLNGPANTRLNNQHTYNIPMMTGYYPRENFPRTPYPNRPKRPPLRDDSFHYF</sequence>
<feature type="region of interest" description="Disordered" evidence="1">
    <location>
        <begin position="64"/>
        <end position="88"/>
    </location>
</feature>
<protein>
    <submittedName>
        <fullName evidence="2">Uncharacterized protein</fullName>
    </submittedName>
</protein>
<proteinExistence type="predicted"/>
<gene>
    <name evidence="2" type="ORF">M91_20250</name>
</gene>
<feature type="compositionally biased region" description="Basic and acidic residues" evidence="1">
    <location>
        <begin position="79"/>
        <end position="88"/>
    </location>
</feature>
<reference evidence="2 3" key="1">
    <citation type="journal article" date="2012" name="Nat. Genet.">
        <title>The yak genome and adaptation to life at high altitude.</title>
        <authorList>
            <person name="Qiu Q."/>
            <person name="Zhang G."/>
            <person name="Ma T."/>
            <person name="Qian W."/>
            <person name="Wang J."/>
            <person name="Ye Z."/>
            <person name="Cao C."/>
            <person name="Hu Q."/>
            <person name="Kim J."/>
            <person name="Larkin D.M."/>
            <person name="Auvil L."/>
            <person name="Capitanu B."/>
            <person name="Ma J."/>
            <person name="Lewin H.A."/>
            <person name="Qian X."/>
            <person name="Lang Y."/>
            <person name="Zhou R."/>
            <person name="Wang L."/>
            <person name="Wang K."/>
            <person name="Xia J."/>
            <person name="Liao S."/>
            <person name="Pan S."/>
            <person name="Lu X."/>
            <person name="Hou H."/>
            <person name="Wang Y."/>
            <person name="Zang X."/>
            <person name="Yin Y."/>
            <person name="Ma H."/>
            <person name="Zhang J."/>
            <person name="Wang Z."/>
            <person name="Zhang Y."/>
            <person name="Zhang D."/>
            <person name="Yonezawa T."/>
            <person name="Hasegawa M."/>
            <person name="Zhong Y."/>
            <person name="Liu W."/>
            <person name="Zhang Y."/>
            <person name="Huang Z."/>
            <person name="Zhang S."/>
            <person name="Long R."/>
            <person name="Yang H."/>
            <person name="Wang J."/>
            <person name="Lenstra J.A."/>
            <person name="Cooper D.N."/>
            <person name="Wu Y."/>
            <person name="Wang J."/>
            <person name="Shi P."/>
            <person name="Wang J."/>
            <person name="Liu J."/>
        </authorList>
    </citation>
    <scope>NUCLEOTIDE SEQUENCE [LARGE SCALE GENOMIC DNA]</scope>
    <source>
        <strain evidence="3">yakQH1</strain>
    </source>
</reference>
<name>L8HSG1_9CETA</name>
<dbReference type="AlphaFoldDB" id="L8HSG1"/>
<accession>L8HSG1</accession>
<dbReference type="Proteomes" id="UP000011080">
    <property type="component" value="Unassembled WGS sequence"/>
</dbReference>